<feature type="transmembrane region" description="Helical" evidence="2">
    <location>
        <begin position="211"/>
        <end position="231"/>
    </location>
</feature>
<sequence>MLAFYILAGLPLAIGLARLFSARRRALNTLPKQLGEPAVESPYEAAFLIGGPGRVADTVLCALYDKGRILIDGGVLHVVEPVADDALEREVLTQCGTGWEAPMRAVRRGLAGSEAVVAVGERLVARGLLLRPSHRLAWRSAARLAVTLALVVCLVSLVLLIVLAAGDSSETTGAAVMVAVAVGALMTGLVFGPGRDPLPTAGVEAVSRYRLAVVGATALAPLVAVGGIVALTDLDLRAQLADAAVLPLMGSGSAAATGGWAPGCGAAVGTTGGDTSSPGNSGGGCGGASSWPGRDQRLVGEVDRVLVDGDEAGTGQLG</sequence>
<name>A0A4R4SMS8_9ACTN</name>
<gene>
    <name evidence="3" type="ORF">E1283_33255</name>
</gene>
<dbReference type="Proteomes" id="UP000295345">
    <property type="component" value="Unassembled WGS sequence"/>
</dbReference>
<protein>
    <submittedName>
        <fullName evidence="3">TIGR04222 domain-containing membrane protein</fullName>
    </submittedName>
</protein>
<dbReference type="OrthoDB" id="4241909at2"/>
<organism evidence="3 4">
    <name type="scientific">Streptomyces hainanensis</name>
    <dbReference type="NCBI Taxonomy" id="402648"/>
    <lineage>
        <taxon>Bacteria</taxon>
        <taxon>Bacillati</taxon>
        <taxon>Actinomycetota</taxon>
        <taxon>Actinomycetes</taxon>
        <taxon>Kitasatosporales</taxon>
        <taxon>Streptomycetaceae</taxon>
        <taxon>Streptomyces</taxon>
    </lineage>
</organism>
<dbReference type="InterPro" id="IPR026467">
    <property type="entry name" value="Ser/Gly_Cys_C_dom"/>
</dbReference>
<accession>A0A4R4SMS8</accession>
<dbReference type="EMBL" id="SMKI01000600">
    <property type="protein sequence ID" value="TDC62923.1"/>
    <property type="molecule type" value="Genomic_DNA"/>
</dbReference>
<keyword evidence="2" id="KW-0812">Transmembrane</keyword>
<feature type="transmembrane region" description="Helical" evidence="2">
    <location>
        <begin position="172"/>
        <end position="191"/>
    </location>
</feature>
<dbReference type="NCBIfam" id="TIGR04222">
    <property type="entry name" value="near_uncomplex"/>
    <property type="match status" value="1"/>
</dbReference>
<feature type="compositionally biased region" description="Basic and acidic residues" evidence="1">
    <location>
        <begin position="294"/>
        <end position="307"/>
    </location>
</feature>
<reference evidence="3 4" key="1">
    <citation type="submission" date="2019-03" db="EMBL/GenBank/DDBJ databases">
        <title>Draft genome sequences of novel Actinobacteria.</title>
        <authorList>
            <person name="Sahin N."/>
            <person name="Ay H."/>
            <person name="Saygin H."/>
        </authorList>
    </citation>
    <scope>NUCLEOTIDE SEQUENCE [LARGE SCALE GENOMIC DNA]</scope>
    <source>
        <strain evidence="3 4">DSM 41900</strain>
    </source>
</reference>
<keyword evidence="2" id="KW-0472">Membrane</keyword>
<feature type="region of interest" description="Disordered" evidence="1">
    <location>
        <begin position="272"/>
        <end position="318"/>
    </location>
</feature>
<dbReference type="RefSeq" id="WP_132821895.1">
    <property type="nucleotide sequence ID" value="NZ_SMKI01000600.1"/>
</dbReference>
<feature type="transmembrane region" description="Helical" evidence="2">
    <location>
        <begin position="144"/>
        <end position="165"/>
    </location>
</feature>
<keyword evidence="2" id="KW-1133">Transmembrane helix</keyword>
<comment type="caution">
    <text evidence="3">The sequence shown here is derived from an EMBL/GenBank/DDBJ whole genome shotgun (WGS) entry which is preliminary data.</text>
</comment>
<evidence type="ECO:0000256" key="1">
    <source>
        <dbReference type="SAM" id="MobiDB-lite"/>
    </source>
</evidence>
<proteinExistence type="predicted"/>
<feature type="non-terminal residue" evidence="3">
    <location>
        <position position="318"/>
    </location>
</feature>
<evidence type="ECO:0000313" key="4">
    <source>
        <dbReference type="Proteomes" id="UP000295345"/>
    </source>
</evidence>
<evidence type="ECO:0000256" key="2">
    <source>
        <dbReference type="SAM" id="Phobius"/>
    </source>
</evidence>
<keyword evidence="4" id="KW-1185">Reference proteome</keyword>
<evidence type="ECO:0000313" key="3">
    <source>
        <dbReference type="EMBL" id="TDC62923.1"/>
    </source>
</evidence>
<dbReference type="AlphaFoldDB" id="A0A4R4SMS8"/>